<dbReference type="EMBL" id="JANBPW010003386">
    <property type="protein sequence ID" value="KAJ1937804.1"/>
    <property type="molecule type" value="Genomic_DNA"/>
</dbReference>
<evidence type="ECO:0000313" key="2">
    <source>
        <dbReference type="Proteomes" id="UP001150603"/>
    </source>
</evidence>
<name>A0ACC1J4Y9_9FUNG</name>
<gene>
    <name evidence="1" type="ORF">FBU59_004645</name>
</gene>
<proteinExistence type="predicted"/>
<keyword evidence="2" id="KW-1185">Reference proteome</keyword>
<accession>A0ACC1J4Y9</accession>
<evidence type="ECO:0000313" key="1">
    <source>
        <dbReference type="EMBL" id="KAJ1937804.1"/>
    </source>
</evidence>
<organism evidence="1 2">
    <name type="scientific">Linderina macrospora</name>
    <dbReference type="NCBI Taxonomy" id="4868"/>
    <lineage>
        <taxon>Eukaryota</taxon>
        <taxon>Fungi</taxon>
        <taxon>Fungi incertae sedis</taxon>
        <taxon>Zoopagomycota</taxon>
        <taxon>Kickxellomycotina</taxon>
        <taxon>Kickxellomycetes</taxon>
        <taxon>Kickxellales</taxon>
        <taxon>Kickxellaceae</taxon>
        <taxon>Linderina</taxon>
    </lineage>
</organism>
<sequence length="220" mass="23767">MEDSVHRRKSILSYSYTDVEQRDGTLPKPSESAAALRRSNTTGLMRRKTFIERASEDDGEAPFLVQSTAKSSLKRSRLANKRRDSSASTGSARRGRRKAHEANTPSVSSPLAPLTVASADDDDDDDDDDGEVELARTAMSPAEKDAAKAMTAPPENRRMSTAEILKQITAEVEDFGFDDFNLDELGSYSKNSMSSPPPPVPRATPSFPSAAGSSSPSPSR</sequence>
<dbReference type="Proteomes" id="UP001150603">
    <property type="component" value="Unassembled WGS sequence"/>
</dbReference>
<protein>
    <submittedName>
        <fullName evidence="1">Uncharacterized protein</fullName>
    </submittedName>
</protein>
<reference evidence="1" key="1">
    <citation type="submission" date="2022-07" db="EMBL/GenBank/DDBJ databases">
        <title>Phylogenomic reconstructions and comparative analyses of Kickxellomycotina fungi.</title>
        <authorList>
            <person name="Reynolds N.K."/>
            <person name="Stajich J.E."/>
            <person name="Barry K."/>
            <person name="Grigoriev I.V."/>
            <person name="Crous P."/>
            <person name="Smith M.E."/>
        </authorList>
    </citation>
    <scope>NUCLEOTIDE SEQUENCE</scope>
    <source>
        <strain evidence="1">NRRL 5244</strain>
    </source>
</reference>
<comment type="caution">
    <text evidence="1">The sequence shown here is derived from an EMBL/GenBank/DDBJ whole genome shotgun (WGS) entry which is preliminary data.</text>
</comment>